<feature type="transmembrane region" description="Helical" evidence="1">
    <location>
        <begin position="38"/>
        <end position="56"/>
    </location>
</feature>
<keyword evidence="1" id="KW-1133">Transmembrane helix</keyword>
<keyword evidence="1" id="KW-0812">Transmembrane</keyword>
<feature type="transmembrane region" description="Helical" evidence="1">
    <location>
        <begin position="62"/>
        <end position="80"/>
    </location>
</feature>
<dbReference type="AlphaFoldDB" id="A0A841BN97"/>
<evidence type="ECO:0000256" key="1">
    <source>
        <dbReference type="SAM" id="Phobius"/>
    </source>
</evidence>
<dbReference type="EMBL" id="JACHMN010000002">
    <property type="protein sequence ID" value="MBB5868222.1"/>
    <property type="molecule type" value="Genomic_DNA"/>
</dbReference>
<evidence type="ECO:0000313" key="3">
    <source>
        <dbReference type="Proteomes" id="UP000587527"/>
    </source>
</evidence>
<accession>A0A841BN97</accession>
<name>A0A841BN97_9ACTN</name>
<keyword evidence="3" id="KW-1185">Reference proteome</keyword>
<proteinExistence type="predicted"/>
<evidence type="ECO:0008006" key="4">
    <source>
        <dbReference type="Google" id="ProtNLM"/>
    </source>
</evidence>
<dbReference type="Proteomes" id="UP000587527">
    <property type="component" value="Unassembled WGS sequence"/>
</dbReference>
<keyword evidence="1" id="KW-0472">Membrane</keyword>
<gene>
    <name evidence="2" type="ORF">F4553_001601</name>
</gene>
<protein>
    <recommendedName>
        <fullName evidence="4">DUF3040 domain-containing protein</fullName>
    </recommendedName>
</protein>
<dbReference type="RefSeq" id="WP_184833992.1">
    <property type="nucleotide sequence ID" value="NZ_JACHMN010000002.1"/>
</dbReference>
<reference evidence="2 3" key="1">
    <citation type="submission" date="2020-08" db="EMBL/GenBank/DDBJ databases">
        <title>Sequencing the genomes of 1000 actinobacteria strains.</title>
        <authorList>
            <person name="Klenk H.-P."/>
        </authorList>
    </citation>
    <scope>NUCLEOTIDE SEQUENCE [LARGE SCALE GENOMIC DNA]</scope>
    <source>
        <strain evidence="2 3">DSM 45362</strain>
    </source>
</reference>
<evidence type="ECO:0000313" key="2">
    <source>
        <dbReference type="EMBL" id="MBB5868222.1"/>
    </source>
</evidence>
<organism evidence="2 3">
    <name type="scientific">Allocatelliglobosispora scoriae</name>
    <dbReference type="NCBI Taxonomy" id="643052"/>
    <lineage>
        <taxon>Bacteria</taxon>
        <taxon>Bacillati</taxon>
        <taxon>Actinomycetota</taxon>
        <taxon>Actinomycetes</taxon>
        <taxon>Micromonosporales</taxon>
        <taxon>Micromonosporaceae</taxon>
        <taxon>Allocatelliglobosispora</taxon>
    </lineage>
</organism>
<sequence length="84" mass="9453">MGIWKSLWERDTSYDHIPGIGRPPEDEHQRDRRRWRKGNVRALCGFGAAMVMLGAAMGDVRAILIALIMIGVVLGAHLAFDRPR</sequence>
<comment type="caution">
    <text evidence="2">The sequence shown here is derived from an EMBL/GenBank/DDBJ whole genome shotgun (WGS) entry which is preliminary data.</text>
</comment>